<dbReference type="EMBL" id="VSRL01000418">
    <property type="protein sequence ID" value="NKE63764.1"/>
    <property type="molecule type" value="Genomic_DNA"/>
</dbReference>
<name>A0ABX1FXJ7_9PSEU</name>
<accession>A0ABX1FXJ7</accession>
<reference evidence="1 2" key="1">
    <citation type="submission" date="2019-08" db="EMBL/GenBank/DDBJ databases">
        <title>Lentzea from Indian Himalayas.</title>
        <authorList>
            <person name="Mandal S."/>
            <person name="Mallick Gupta A."/>
            <person name="Maiti P.K."/>
            <person name="Sarkar J."/>
            <person name="Mandal S."/>
        </authorList>
    </citation>
    <scope>NUCLEOTIDE SEQUENCE [LARGE SCALE GENOMIC DNA]</scope>
    <source>
        <strain evidence="1 2">PSKA42</strain>
    </source>
</reference>
<protein>
    <submittedName>
        <fullName evidence="1">Uncharacterized protein</fullName>
    </submittedName>
</protein>
<sequence length="93" mass="9546">MTLEPPADVPIEDLLAQVPRGITGLVRTVVQSRGRVALAVERGATMAELAATLAGQTRSASVTAREPDGTTWSISVGAAEHPEAPGTAEVARS</sequence>
<evidence type="ECO:0000313" key="2">
    <source>
        <dbReference type="Proteomes" id="UP001515943"/>
    </source>
</evidence>
<evidence type="ECO:0000313" key="1">
    <source>
        <dbReference type="EMBL" id="NKE63764.1"/>
    </source>
</evidence>
<proteinExistence type="predicted"/>
<dbReference type="RefSeq" id="WP_167980335.1">
    <property type="nucleotide sequence ID" value="NZ_VSRL01000418.1"/>
</dbReference>
<dbReference type="Proteomes" id="UP001515943">
    <property type="component" value="Unassembled WGS sequence"/>
</dbReference>
<gene>
    <name evidence="1" type="ORF">FXN61_46480</name>
</gene>
<organism evidence="1 2">
    <name type="scientific">Lentzea indica</name>
    <dbReference type="NCBI Taxonomy" id="2604800"/>
    <lineage>
        <taxon>Bacteria</taxon>
        <taxon>Bacillati</taxon>
        <taxon>Actinomycetota</taxon>
        <taxon>Actinomycetes</taxon>
        <taxon>Pseudonocardiales</taxon>
        <taxon>Pseudonocardiaceae</taxon>
        <taxon>Lentzea</taxon>
    </lineage>
</organism>
<comment type="caution">
    <text evidence="1">The sequence shown here is derived from an EMBL/GenBank/DDBJ whole genome shotgun (WGS) entry which is preliminary data.</text>
</comment>
<keyword evidence="2" id="KW-1185">Reference proteome</keyword>